<dbReference type="AlphaFoldDB" id="A0A3N6PBZ9"/>
<evidence type="ECO:0000259" key="2">
    <source>
        <dbReference type="Pfam" id="PF00857"/>
    </source>
</evidence>
<proteinExistence type="predicted"/>
<protein>
    <submittedName>
        <fullName evidence="3">Cysteine hydrolase</fullName>
    </submittedName>
</protein>
<gene>
    <name evidence="3" type="ORF">EA473_12470</name>
</gene>
<dbReference type="PANTHER" id="PTHR43540">
    <property type="entry name" value="PEROXYUREIDOACRYLATE/UREIDOACRYLATE AMIDOHYDROLASE-RELATED"/>
    <property type="match status" value="1"/>
</dbReference>
<organism evidence="3 4">
    <name type="scientific">Natrarchaeobius chitinivorans</name>
    <dbReference type="NCBI Taxonomy" id="1679083"/>
    <lineage>
        <taxon>Archaea</taxon>
        <taxon>Methanobacteriati</taxon>
        <taxon>Methanobacteriota</taxon>
        <taxon>Stenosarchaea group</taxon>
        <taxon>Halobacteria</taxon>
        <taxon>Halobacteriales</taxon>
        <taxon>Natrialbaceae</taxon>
        <taxon>Natrarchaeobius</taxon>
    </lineage>
</organism>
<dbReference type="InterPro" id="IPR036380">
    <property type="entry name" value="Isochorismatase-like_sf"/>
</dbReference>
<dbReference type="PANTHER" id="PTHR43540:SF6">
    <property type="entry name" value="ISOCHORISMATASE-LIKE DOMAIN-CONTAINING PROTEIN"/>
    <property type="match status" value="1"/>
</dbReference>
<evidence type="ECO:0000313" key="3">
    <source>
        <dbReference type="EMBL" id="RQG94185.1"/>
    </source>
</evidence>
<dbReference type="InterPro" id="IPR050272">
    <property type="entry name" value="Isochorismatase-like_hydrls"/>
</dbReference>
<dbReference type="Proteomes" id="UP000282323">
    <property type="component" value="Unassembled WGS sequence"/>
</dbReference>
<reference evidence="3 4" key="1">
    <citation type="submission" date="2018-10" db="EMBL/GenBank/DDBJ databases">
        <title>Natrarchaeobius chitinivorans gen. nov., sp. nov., and Natrarchaeobius haloalkaliphilus sp. nov., alkaliphilic, chitin-utilizing haloarchaea from hypersaline alkaline lakes.</title>
        <authorList>
            <person name="Sorokin D.Y."/>
            <person name="Elcheninov A.G."/>
            <person name="Kostrikina N.A."/>
            <person name="Bale N.J."/>
            <person name="Sinninghe Damste J.S."/>
            <person name="Khijniak T.V."/>
            <person name="Kublanov I.V."/>
            <person name="Toshchakov S.V."/>
        </authorList>
    </citation>
    <scope>NUCLEOTIDE SEQUENCE [LARGE SCALE GENOMIC DNA]</scope>
    <source>
        <strain evidence="3 4">AArcht4T</strain>
    </source>
</reference>
<keyword evidence="4" id="KW-1185">Reference proteome</keyword>
<keyword evidence="1 3" id="KW-0378">Hydrolase</keyword>
<sequence length="241" mass="26436">MGFQRAPVCMIPDTTDPAGSDPALLVVDMQCGAFNADSDAPMACTATSVDGGLDRVAEYTNDLVEAARNADVPIIWGKEQHRPDLADYGAEFLCSEPIHALENSEGVSLASAMDVDDPVSRPAEYEVTKRRYDLFFRTDLEYILETYDIDTVIVTGIMTNICVHYTAHGAHQRDYAVRVPEECTAAPTEYLHEAGLKFIEYLQPDSLQSVADVIGSLETYEGNAIVRHVKETGTVDPSARR</sequence>
<dbReference type="Pfam" id="PF00857">
    <property type="entry name" value="Isochorismatase"/>
    <property type="match status" value="1"/>
</dbReference>
<comment type="caution">
    <text evidence="3">The sequence shown here is derived from an EMBL/GenBank/DDBJ whole genome shotgun (WGS) entry which is preliminary data.</text>
</comment>
<dbReference type="InterPro" id="IPR000868">
    <property type="entry name" value="Isochorismatase-like_dom"/>
</dbReference>
<name>A0A3N6PBZ9_NATCH</name>
<evidence type="ECO:0000313" key="4">
    <source>
        <dbReference type="Proteomes" id="UP000282323"/>
    </source>
</evidence>
<dbReference type="Gene3D" id="3.40.50.850">
    <property type="entry name" value="Isochorismatase-like"/>
    <property type="match status" value="1"/>
</dbReference>
<dbReference type="EMBL" id="REGA01000010">
    <property type="protein sequence ID" value="RQG94185.1"/>
    <property type="molecule type" value="Genomic_DNA"/>
</dbReference>
<dbReference type="GO" id="GO:0016787">
    <property type="term" value="F:hydrolase activity"/>
    <property type="evidence" value="ECO:0007669"/>
    <property type="project" value="UniProtKB-KW"/>
</dbReference>
<dbReference type="SUPFAM" id="SSF52499">
    <property type="entry name" value="Isochorismatase-like hydrolases"/>
    <property type="match status" value="1"/>
</dbReference>
<accession>A0A3N6PBZ9</accession>
<dbReference type="CDD" id="cd00431">
    <property type="entry name" value="cysteine_hydrolases"/>
    <property type="match status" value="1"/>
</dbReference>
<feature type="domain" description="Isochorismatase-like" evidence="2">
    <location>
        <begin position="23"/>
        <end position="200"/>
    </location>
</feature>
<evidence type="ECO:0000256" key="1">
    <source>
        <dbReference type="ARBA" id="ARBA00022801"/>
    </source>
</evidence>